<evidence type="ECO:0000259" key="6">
    <source>
        <dbReference type="PROSITE" id="PS50089"/>
    </source>
</evidence>
<feature type="domain" description="RING-type" evidence="6">
    <location>
        <begin position="114"/>
        <end position="163"/>
    </location>
</feature>
<dbReference type="EMBL" id="KE124784">
    <property type="protein sequence ID" value="EPB80088.1"/>
    <property type="molecule type" value="Genomic_DNA"/>
</dbReference>
<evidence type="ECO:0000256" key="3">
    <source>
        <dbReference type="PROSITE-ProRule" id="PRU00175"/>
    </source>
</evidence>
<keyword evidence="8" id="KW-1185">Reference proteome</keyword>
<sequence length="809" mass="92063">MVVEQFHVDPVGEEETLLSLPEKWFNKLPGQRGDISFVDALEAWAKRSGTVNLHYASSAWMMERMLMKHALMVPEVLTIENPSSLGKQLFDTDIKQLNEAYARGRKLSDDYDLCCLCMDRVDRQIKMQSVVQIACCGLRFYHYDCMKNATLVRGQEMRCPTCNRPNEETFFEEAIKRQGIYFQTYNPSCEPDEESSAGNSRSRCYYAMTRTSAKERKCLSSLGPDKYDDSDALNDQTCGVHCHRVCAGPPWSTYNPEDDGDEEKWQCDDCREPCSSVENAPTAKVSHSVRRRTAVPTAGRRARVRSSMNNIVKGSSDPYQDENRMHKKRAREEATQVLASGPPKKQAAYGRSSTCKIASYRLASALKLGAFGRLTHLLYPSARHSMYNRPIRYDSPMNELLAVADIIALLMFCCGIVEMEFLIRTRNLPKLEEPHAIPGPALIGAVALTIGIVLGYLYFIIFNYAFQNCDKLVDAIYTSELWLESCYDILMAAFSGLSLVYILQRRYYGAINSNLDKIGRLFINITFSVVWVKVVVYKGYLSHQELCQRKELESYWCPVMRRNYECTPSDDLHGTQKMWYYINKGILSSSIISCASEFFPVLLVAHWLACGGAEEKAEDIERRRQLRQGVRALMKEFLKDISRVYTATTDMNVPPLKISSHLVLLLWILTPLASLACAIRWLVYAFTWYLTDERLDAHHKAHARGDISILFGCCLVLFVKLILQSVEVEFQRKDGFVTLGDAIIATICYVAVQASQWLQYFSVRRILAMSDRDCRATKKFLPFAALGDVTETRRVAERVGLELDAVDEK</sequence>
<accession>A0A0D6M9C4</accession>
<proteinExistence type="predicted"/>
<evidence type="ECO:0000256" key="2">
    <source>
        <dbReference type="ARBA" id="ARBA00022833"/>
    </source>
</evidence>
<feature type="transmembrane region" description="Helical" evidence="5">
    <location>
        <begin position="735"/>
        <end position="752"/>
    </location>
</feature>
<keyword evidence="2" id="KW-0862">Zinc</keyword>
<dbReference type="GO" id="GO:0008270">
    <property type="term" value="F:zinc ion binding"/>
    <property type="evidence" value="ECO:0007669"/>
    <property type="project" value="UniProtKB-KW"/>
</dbReference>
<protein>
    <recommendedName>
        <fullName evidence="6">RING-type domain-containing protein</fullName>
    </recommendedName>
</protein>
<dbReference type="Proteomes" id="UP000054495">
    <property type="component" value="Unassembled WGS sequence"/>
</dbReference>
<evidence type="ECO:0000313" key="8">
    <source>
        <dbReference type="Proteomes" id="UP000054495"/>
    </source>
</evidence>
<keyword evidence="1 3" id="KW-0479">Metal-binding</keyword>
<dbReference type="AlphaFoldDB" id="A0A0D6M9C4"/>
<evidence type="ECO:0000313" key="7">
    <source>
        <dbReference type="EMBL" id="EPB80088.1"/>
    </source>
</evidence>
<dbReference type="InterPro" id="IPR001841">
    <property type="entry name" value="Znf_RING"/>
</dbReference>
<feature type="transmembrane region" description="Helical" evidence="5">
    <location>
        <begin position="400"/>
        <end position="423"/>
    </location>
</feature>
<evidence type="ECO:0000256" key="4">
    <source>
        <dbReference type="SAM" id="MobiDB-lite"/>
    </source>
</evidence>
<evidence type="ECO:0000256" key="1">
    <source>
        <dbReference type="ARBA" id="ARBA00022771"/>
    </source>
</evidence>
<feature type="region of interest" description="Disordered" evidence="4">
    <location>
        <begin position="281"/>
        <end position="301"/>
    </location>
</feature>
<organism evidence="7 8">
    <name type="scientific">Ancylostoma ceylanicum</name>
    <dbReference type="NCBI Taxonomy" id="53326"/>
    <lineage>
        <taxon>Eukaryota</taxon>
        <taxon>Metazoa</taxon>
        <taxon>Ecdysozoa</taxon>
        <taxon>Nematoda</taxon>
        <taxon>Chromadorea</taxon>
        <taxon>Rhabditida</taxon>
        <taxon>Rhabditina</taxon>
        <taxon>Rhabditomorpha</taxon>
        <taxon>Strongyloidea</taxon>
        <taxon>Ancylostomatidae</taxon>
        <taxon>Ancylostomatinae</taxon>
        <taxon>Ancylostoma</taxon>
    </lineage>
</organism>
<reference evidence="7 8" key="1">
    <citation type="submission" date="2013-05" db="EMBL/GenBank/DDBJ databases">
        <title>Draft genome of the parasitic nematode Anyclostoma ceylanicum.</title>
        <authorList>
            <person name="Mitreva M."/>
        </authorList>
    </citation>
    <scope>NUCLEOTIDE SEQUENCE [LARGE SCALE GENOMIC DNA]</scope>
</reference>
<evidence type="ECO:0000256" key="5">
    <source>
        <dbReference type="SAM" id="Phobius"/>
    </source>
</evidence>
<feature type="transmembrane region" description="Helical" evidence="5">
    <location>
        <begin position="486"/>
        <end position="503"/>
    </location>
</feature>
<keyword evidence="1 3" id="KW-0863">Zinc-finger</keyword>
<dbReference type="PROSITE" id="PS50089">
    <property type="entry name" value="ZF_RING_2"/>
    <property type="match status" value="1"/>
</dbReference>
<name>A0A0D6M9C4_9BILA</name>
<feature type="transmembrane region" description="Helical" evidence="5">
    <location>
        <begin position="443"/>
        <end position="466"/>
    </location>
</feature>
<keyword evidence="5" id="KW-1133">Transmembrane helix</keyword>
<gene>
    <name evidence="7" type="ORF">ANCCEY_00776</name>
</gene>
<feature type="transmembrane region" description="Helical" evidence="5">
    <location>
        <begin position="703"/>
        <end position="723"/>
    </location>
</feature>
<keyword evidence="5" id="KW-0812">Transmembrane</keyword>
<keyword evidence="5" id="KW-0472">Membrane</keyword>
<feature type="transmembrane region" description="Helical" evidence="5">
    <location>
        <begin position="662"/>
        <end position="683"/>
    </location>
</feature>